<feature type="signal peptide" evidence="2">
    <location>
        <begin position="1"/>
        <end position="27"/>
    </location>
</feature>
<name>I4EGL5_9BACT</name>
<sequence length="239" mass="25639">MSVPMTVNRLGALVLAALLIIAGAACGSDQARPEEQVNATSTPKQVVHTIEGATIGYSDLDALTWASNWIVRGRVVEVLLPQRFPAEMGPLGSQTPREVLDAWIYTDYVIAVDDVYRGAPRDTIVVRQSGGTIGSITVESPEDAELRVGDEWIFFLVPPDWDQPGDALWTTGVGQGYWKVAGDQAIPYSKRFPTLSRAEFGQAIATALRESPPTDSPVVPLEEAPAGPDLPSITPTQAS</sequence>
<keyword evidence="4" id="KW-1185">Reference proteome</keyword>
<keyword evidence="2" id="KW-0732">Signal</keyword>
<dbReference type="EMBL" id="CAGS01000196">
    <property type="protein sequence ID" value="CCF83827.1"/>
    <property type="molecule type" value="Genomic_DNA"/>
</dbReference>
<dbReference type="Proteomes" id="UP000004221">
    <property type="component" value="Unassembled WGS sequence"/>
</dbReference>
<protein>
    <recommendedName>
        <fullName evidence="5">Lipoprotein</fullName>
    </recommendedName>
</protein>
<organism evidence="3 4">
    <name type="scientific">Nitrolancea hollandica Lb</name>
    <dbReference type="NCBI Taxonomy" id="1129897"/>
    <lineage>
        <taxon>Bacteria</taxon>
        <taxon>Pseudomonadati</taxon>
        <taxon>Thermomicrobiota</taxon>
        <taxon>Thermomicrobia</taxon>
        <taxon>Sphaerobacterales</taxon>
        <taxon>Sphaerobacterineae</taxon>
        <taxon>Sphaerobacteraceae</taxon>
        <taxon>Nitrolancea</taxon>
    </lineage>
</organism>
<evidence type="ECO:0000256" key="2">
    <source>
        <dbReference type="SAM" id="SignalP"/>
    </source>
</evidence>
<evidence type="ECO:0008006" key="5">
    <source>
        <dbReference type="Google" id="ProtNLM"/>
    </source>
</evidence>
<dbReference type="AlphaFoldDB" id="I4EGL5"/>
<reference evidence="3 4" key="1">
    <citation type="journal article" date="2012" name="ISME J.">
        <title>Nitrification expanded: discovery, physiology and genomics of a nitrite-oxidizing bacterium from the phylum Chloroflexi.</title>
        <authorList>
            <person name="Sorokin D.Y."/>
            <person name="Lucker S."/>
            <person name="Vejmelkova D."/>
            <person name="Kostrikina N.A."/>
            <person name="Kleerebezem R."/>
            <person name="Rijpstra W.I."/>
            <person name="Damste J.S."/>
            <person name="Le Paslier D."/>
            <person name="Muyzer G."/>
            <person name="Wagner M."/>
            <person name="van Loosdrecht M.C."/>
            <person name="Daims H."/>
        </authorList>
    </citation>
    <scope>NUCLEOTIDE SEQUENCE [LARGE SCALE GENOMIC DNA]</scope>
    <source>
        <strain evidence="4">none</strain>
    </source>
</reference>
<comment type="caution">
    <text evidence="3">The sequence shown here is derived from an EMBL/GenBank/DDBJ whole genome shotgun (WGS) entry which is preliminary data.</text>
</comment>
<proteinExistence type="predicted"/>
<gene>
    <name evidence="3" type="ORF">NITHO_2750013</name>
</gene>
<accession>I4EGL5</accession>
<evidence type="ECO:0000313" key="4">
    <source>
        <dbReference type="Proteomes" id="UP000004221"/>
    </source>
</evidence>
<evidence type="ECO:0000313" key="3">
    <source>
        <dbReference type="EMBL" id="CCF83827.1"/>
    </source>
</evidence>
<evidence type="ECO:0000256" key="1">
    <source>
        <dbReference type="SAM" id="MobiDB-lite"/>
    </source>
</evidence>
<feature type="region of interest" description="Disordered" evidence="1">
    <location>
        <begin position="208"/>
        <end position="239"/>
    </location>
</feature>
<feature type="chain" id="PRO_5003688792" description="Lipoprotein" evidence="2">
    <location>
        <begin position="28"/>
        <end position="239"/>
    </location>
</feature>